<proteinExistence type="predicted"/>
<dbReference type="EMBL" id="LN649230">
    <property type="protein sequence ID" value="CEI61529.1"/>
    <property type="molecule type" value="Genomic_DNA"/>
</dbReference>
<organism evidence="1 2">
    <name type="scientific">Fusarium venenatum</name>
    <dbReference type="NCBI Taxonomy" id="56646"/>
    <lineage>
        <taxon>Eukaryota</taxon>
        <taxon>Fungi</taxon>
        <taxon>Dikarya</taxon>
        <taxon>Ascomycota</taxon>
        <taxon>Pezizomycotina</taxon>
        <taxon>Sordariomycetes</taxon>
        <taxon>Hypocreomycetidae</taxon>
        <taxon>Hypocreales</taxon>
        <taxon>Nectriaceae</taxon>
        <taxon>Fusarium</taxon>
    </lineage>
</organism>
<evidence type="ECO:0000313" key="1">
    <source>
        <dbReference type="EMBL" id="CEI61529.1"/>
    </source>
</evidence>
<sequence length="231" mass="27559">MRGATSRQENQTTATLSSVVAFIQHDRRYVLKQKLGKNKDCIRTFTKHVRDLLDETEIYHKHVPREDWKDMDLLESLLEKRSRHLNDLWATRRRLENEMREIRREVRHHLSWTSPYPDMNQQQRIDRVSRVIKGSRISSSHINSHKLQPLTTQLSFTHYCSSMPKSAEITNTYPQMVEYVYVYTVEMKREIESISAEIRAIKAGLRLRDAELQHDIARMKLQIEQMRRSQT</sequence>
<dbReference type="Proteomes" id="UP000245910">
    <property type="component" value="Chromosome II"/>
</dbReference>
<accession>A0A2L2SXR8</accession>
<name>A0A2L2SXR8_9HYPO</name>
<protein>
    <submittedName>
        <fullName evidence="1">Uncharacterized protein</fullName>
    </submittedName>
</protein>
<dbReference type="AlphaFoldDB" id="A0A2L2SXR8"/>
<reference evidence="2" key="1">
    <citation type="submission" date="2014-10" db="EMBL/GenBank/DDBJ databases">
        <authorList>
            <person name="King R."/>
        </authorList>
    </citation>
    <scope>NUCLEOTIDE SEQUENCE [LARGE SCALE GENOMIC DNA]</scope>
    <source>
        <strain evidence="2">A3/5</strain>
    </source>
</reference>
<evidence type="ECO:0000313" key="2">
    <source>
        <dbReference type="Proteomes" id="UP000245910"/>
    </source>
</evidence>
<keyword evidence="2" id="KW-1185">Reference proteome</keyword>